<evidence type="ECO:0000256" key="1">
    <source>
        <dbReference type="SAM" id="MobiDB-lite"/>
    </source>
</evidence>
<sequence length="135" mass="14865">MQHQPIPEVDAADVDRVLARDYAADRSAVEAALAAAGLGPDKARVTLAALKVAAGDAERLAEIAGWDPRDLMMNAEYVAWSRQRLPKGTPFCQERFDRISREDFAAYRRWLGRDCSDRSNPDSEHAPTADPSPAE</sequence>
<organism evidence="2 3">
    <name type="scientific">Alienimonas chondri</name>
    <dbReference type="NCBI Taxonomy" id="2681879"/>
    <lineage>
        <taxon>Bacteria</taxon>
        <taxon>Pseudomonadati</taxon>
        <taxon>Planctomycetota</taxon>
        <taxon>Planctomycetia</taxon>
        <taxon>Planctomycetales</taxon>
        <taxon>Planctomycetaceae</taxon>
        <taxon>Alienimonas</taxon>
    </lineage>
</organism>
<comment type="caution">
    <text evidence="2">The sequence shown here is derived from an EMBL/GenBank/DDBJ whole genome shotgun (WGS) entry which is preliminary data.</text>
</comment>
<feature type="region of interest" description="Disordered" evidence="1">
    <location>
        <begin position="114"/>
        <end position="135"/>
    </location>
</feature>
<keyword evidence="3" id="KW-1185">Reference proteome</keyword>
<protein>
    <submittedName>
        <fullName evidence="2">Uncharacterized protein</fullName>
    </submittedName>
</protein>
<evidence type="ECO:0000313" key="2">
    <source>
        <dbReference type="EMBL" id="NNJ28059.1"/>
    </source>
</evidence>
<accession>A0ABX1VJK2</accession>
<gene>
    <name evidence="2" type="ORF">LzC2_41700</name>
</gene>
<evidence type="ECO:0000313" key="3">
    <source>
        <dbReference type="Proteomes" id="UP000609651"/>
    </source>
</evidence>
<reference evidence="2 3" key="1">
    <citation type="journal article" date="2020" name="Syst. Appl. Microbiol.">
        <title>Alienimonas chondri sp. nov., a novel planctomycete isolated from the biofilm of the red alga Chondrus crispus.</title>
        <authorList>
            <person name="Vitorino I."/>
            <person name="Albuquerque L."/>
            <person name="Wiegand S."/>
            <person name="Kallscheuer N."/>
            <person name="da Costa M.S."/>
            <person name="Lobo-da-Cunha A."/>
            <person name="Jogler C."/>
            <person name="Lage O.M."/>
        </authorList>
    </citation>
    <scope>NUCLEOTIDE SEQUENCE [LARGE SCALE GENOMIC DNA]</scope>
    <source>
        <strain evidence="2 3">LzC2</strain>
    </source>
</reference>
<name>A0ABX1VJK2_9PLAN</name>
<dbReference type="EMBL" id="WTPX01000276">
    <property type="protein sequence ID" value="NNJ28059.1"/>
    <property type="molecule type" value="Genomic_DNA"/>
</dbReference>
<feature type="compositionally biased region" description="Basic and acidic residues" evidence="1">
    <location>
        <begin position="114"/>
        <end position="127"/>
    </location>
</feature>
<dbReference type="Proteomes" id="UP000609651">
    <property type="component" value="Unassembled WGS sequence"/>
</dbReference>
<proteinExistence type="predicted"/>